<organism evidence="1">
    <name type="scientific">uncultured Caudovirales phage</name>
    <dbReference type="NCBI Taxonomy" id="2100421"/>
    <lineage>
        <taxon>Viruses</taxon>
        <taxon>Duplodnaviria</taxon>
        <taxon>Heunggongvirae</taxon>
        <taxon>Uroviricota</taxon>
        <taxon>Caudoviricetes</taxon>
        <taxon>Peduoviridae</taxon>
        <taxon>Maltschvirus</taxon>
        <taxon>Maltschvirus maltsch</taxon>
    </lineage>
</organism>
<sequence length="232" mass="26416">MAKQKKETLAVAWCDNGNVDGKFMEGVVDTLINSGVEFCGSLRAHGNQIAQQREMLVNRWYDNNKSDWLLWLDSDIMITPEKFLKLWKRRDAEEIPLLTGVYFTSNEPEQPLMKPLATVYEFAEAEFGIGIRRLDPLPKDTFMKVSAAGMGFCLMHRNVITRIKKALPGVPFFTEVGANKQFTGEDIYFFAVVNKADIPLWCDTGATVGHMKRFNMDENYYDAFSRGKGYAN</sequence>
<proteinExistence type="predicted"/>
<name>A0A6J5Q1F5_9CAUD</name>
<reference evidence="1" key="1">
    <citation type="submission" date="2020-05" db="EMBL/GenBank/DDBJ databases">
        <authorList>
            <person name="Chiriac C."/>
            <person name="Salcher M."/>
            <person name="Ghai R."/>
            <person name="Kavagutti S V."/>
        </authorList>
    </citation>
    <scope>NUCLEOTIDE SEQUENCE</scope>
</reference>
<keyword evidence="1" id="KW-0808">Transferase</keyword>
<dbReference type="InterPro" id="IPR029044">
    <property type="entry name" value="Nucleotide-diphossugar_trans"/>
</dbReference>
<dbReference type="Gene3D" id="3.90.550.40">
    <property type="match status" value="1"/>
</dbReference>
<dbReference type="GO" id="GO:0016740">
    <property type="term" value="F:transferase activity"/>
    <property type="evidence" value="ECO:0007669"/>
    <property type="project" value="UniProtKB-KW"/>
</dbReference>
<dbReference type="EMBL" id="LR796947">
    <property type="protein sequence ID" value="CAB4177242.1"/>
    <property type="molecule type" value="Genomic_DNA"/>
</dbReference>
<protein>
    <submittedName>
        <fullName evidence="1">Ceramide glucosyltransferase</fullName>
    </submittedName>
</protein>
<evidence type="ECO:0000313" key="1">
    <source>
        <dbReference type="EMBL" id="CAB4177242.1"/>
    </source>
</evidence>
<dbReference type="SUPFAM" id="SSF53448">
    <property type="entry name" value="Nucleotide-diphospho-sugar transferases"/>
    <property type="match status" value="1"/>
</dbReference>
<accession>A0A6J5Q1F5</accession>
<gene>
    <name evidence="1" type="ORF">UFOVP999_5</name>
</gene>